<accession>A0ABR3S9F7</accession>
<keyword evidence="1" id="KW-0732">Signal</keyword>
<keyword evidence="3" id="KW-1185">Reference proteome</keyword>
<feature type="signal peptide" evidence="1">
    <location>
        <begin position="1"/>
        <end position="20"/>
    </location>
</feature>
<gene>
    <name evidence="2" type="ORF">SLS56_012234</name>
</gene>
<evidence type="ECO:0000313" key="2">
    <source>
        <dbReference type="EMBL" id="KAL1613794.1"/>
    </source>
</evidence>
<evidence type="ECO:0008006" key="4">
    <source>
        <dbReference type="Google" id="ProtNLM"/>
    </source>
</evidence>
<protein>
    <recommendedName>
        <fullName evidence="4">Secretory phospholipase A2</fullName>
    </recommendedName>
</protein>
<evidence type="ECO:0000313" key="3">
    <source>
        <dbReference type="Proteomes" id="UP001521116"/>
    </source>
</evidence>
<dbReference type="EMBL" id="JAJVDC020000462">
    <property type="protein sequence ID" value="KAL1613794.1"/>
    <property type="molecule type" value="Genomic_DNA"/>
</dbReference>
<comment type="caution">
    <text evidence="2">The sequence shown here is derived from an EMBL/GenBank/DDBJ whole genome shotgun (WGS) entry which is preliminary data.</text>
</comment>
<sequence>MYFSTTLGVVLPALFASVQALGCQQCLGLNNHQELANLCKVEVEKVMGKGATELQTAKENCDNFFVDYECCYPGPCRADGTCLNPSNLFKHSLIDDRDPDVLNHNFASSKFRARDDRKATCCSFARVIYETFKTIDNANTFQEKKKAMMYFGATWAIVEGCNAYYGAEPQCEMD</sequence>
<proteinExistence type="predicted"/>
<dbReference type="Proteomes" id="UP001521116">
    <property type="component" value="Unassembled WGS sequence"/>
</dbReference>
<organism evidence="2 3">
    <name type="scientific">Neofusicoccum ribis</name>
    <dbReference type="NCBI Taxonomy" id="45134"/>
    <lineage>
        <taxon>Eukaryota</taxon>
        <taxon>Fungi</taxon>
        <taxon>Dikarya</taxon>
        <taxon>Ascomycota</taxon>
        <taxon>Pezizomycotina</taxon>
        <taxon>Dothideomycetes</taxon>
        <taxon>Dothideomycetes incertae sedis</taxon>
        <taxon>Botryosphaeriales</taxon>
        <taxon>Botryosphaeriaceae</taxon>
        <taxon>Neofusicoccum</taxon>
    </lineage>
</organism>
<reference evidence="2 3" key="1">
    <citation type="submission" date="2024-02" db="EMBL/GenBank/DDBJ databases">
        <title>De novo assembly and annotation of 12 fungi associated with fruit tree decline syndrome in Ontario, Canada.</title>
        <authorList>
            <person name="Sulman M."/>
            <person name="Ellouze W."/>
            <person name="Ilyukhin E."/>
        </authorList>
    </citation>
    <scope>NUCLEOTIDE SEQUENCE [LARGE SCALE GENOMIC DNA]</scope>
    <source>
        <strain evidence="2 3">M1-105</strain>
    </source>
</reference>
<name>A0ABR3S9F7_9PEZI</name>
<evidence type="ECO:0000256" key="1">
    <source>
        <dbReference type="SAM" id="SignalP"/>
    </source>
</evidence>
<feature type="chain" id="PRO_5045048421" description="Secretory phospholipase A2" evidence="1">
    <location>
        <begin position="21"/>
        <end position="174"/>
    </location>
</feature>